<reference evidence="1" key="1">
    <citation type="submission" date="2023-10" db="EMBL/GenBank/DDBJ databases">
        <title>Genome assembly of Pristionchus species.</title>
        <authorList>
            <person name="Yoshida K."/>
            <person name="Sommer R.J."/>
        </authorList>
    </citation>
    <scope>NUCLEOTIDE SEQUENCE</scope>
    <source>
        <strain evidence="1">RS0144</strain>
    </source>
</reference>
<proteinExistence type="predicted"/>
<evidence type="ECO:0000313" key="2">
    <source>
        <dbReference type="Proteomes" id="UP001432027"/>
    </source>
</evidence>
<protein>
    <recommendedName>
        <fullName evidence="3">Secreted protein</fullName>
    </recommendedName>
</protein>
<keyword evidence="2" id="KW-1185">Reference proteome</keyword>
<dbReference type="AlphaFoldDB" id="A0AAV5S5Z6"/>
<accession>A0AAV5S5Z6</accession>
<sequence length="67" mass="7409">MGFPLVWLGLRCASLCCWVLFSGEKVKSGLLLFASGVLVVGEAYFCRGELHELEEVAGCWRAARIFI</sequence>
<dbReference type="Proteomes" id="UP001432027">
    <property type="component" value="Unassembled WGS sequence"/>
</dbReference>
<name>A0AAV5S5Z6_9BILA</name>
<gene>
    <name evidence="1" type="ORF">PENTCL1PPCAC_127</name>
</gene>
<evidence type="ECO:0000313" key="1">
    <source>
        <dbReference type="EMBL" id="GMS77952.1"/>
    </source>
</evidence>
<comment type="caution">
    <text evidence="1">The sequence shown here is derived from an EMBL/GenBank/DDBJ whole genome shotgun (WGS) entry which is preliminary data.</text>
</comment>
<organism evidence="1 2">
    <name type="scientific">Pristionchus entomophagus</name>
    <dbReference type="NCBI Taxonomy" id="358040"/>
    <lineage>
        <taxon>Eukaryota</taxon>
        <taxon>Metazoa</taxon>
        <taxon>Ecdysozoa</taxon>
        <taxon>Nematoda</taxon>
        <taxon>Chromadorea</taxon>
        <taxon>Rhabditida</taxon>
        <taxon>Rhabditina</taxon>
        <taxon>Diplogasteromorpha</taxon>
        <taxon>Diplogasteroidea</taxon>
        <taxon>Neodiplogasteridae</taxon>
        <taxon>Pristionchus</taxon>
    </lineage>
</organism>
<evidence type="ECO:0008006" key="3">
    <source>
        <dbReference type="Google" id="ProtNLM"/>
    </source>
</evidence>
<dbReference type="EMBL" id="BTSX01000001">
    <property type="protein sequence ID" value="GMS77952.1"/>
    <property type="molecule type" value="Genomic_DNA"/>
</dbReference>